<proteinExistence type="predicted"/>
<dbReference type="Proteomes" id="UP000485058">
    <property type="component" value="Unassembled WGS sequence"/>
</dbReference>
<gene>
    <name evidence="1" type="ORF">HaLaN_09174</name>
</gene>
<organism evidence="1 2">
    <name type="scientific">Haematococcus lacustris</name>
    <name type="common">Green alga</name>
    <name type="synonym">Haematococcus pluvialis</name>
    <dbReference type="NCBI Taxonomy" id="44745"/>
    <lineage>
        <taxon>Eukaryota</taxon>
        <taxon>Viridiplantae</taxon>
        <taxon>Chlorophyta</taxon>
        <taxon>core chlorophytes</taxon>
        <taxon>Chlorophyceae</taxon>
        <taxon>CS clade</taxon>
        <taxon>Chlamydomonadales</taxon>
        <taxon>Haematococcaceae</taxon>
        <taxon>Haematococcus</taxon>
    </lineage>
</organism>
<accession>A0A699Z218</accession>
<name>A0A699Z218_HAELA</name>
<dbReference type="AlphaFoldDB" id="A0A699Z218"/>
<comment type="caution">
    <text evidence="1">The sequence shown here is derived from an EMBL/GenBank/DDBJ whole genome shotgun (WGS) entry which is preliminary data.</text>
</comment>
<dbReference type="EMBL" id="BLLF01000598">
    <property type="protein sequence ID" value="GFH13316.1"/>
    <property type="molecule type" value="Genomic_DNA"/>
</dbReference>
<evidence type="ECO:0000313" key="2">
    <source>
        <dbReference type="Proteomes" id="UP000485058"/>
    </source>
</evidence>
<sequence length="78" mass="8506">MQTQGWHRPMNVLCRGLPGNGANTRPNAAVAAVLAEHPDLRDRLAAIPRHPSDGNMVDHIGKQLETAFSNMLTLLDPQ</sequence>
<evidence type="ECO:0000313" key="1">
    <source>
        <dbReference type="EMBL" id="GFH13316.1"/>
    </source>
</evidence>
<protein>
    <submittedName>
        <fullName evidence="1">Uncharacterized protein</fullName>
    </submittedName>
</protein>
<keyword evidence="2" id="KW-1185">Reference proteome</keyword>
<reference evidence="1 2" key="1">
    <citation type="submission" date="2020-02" db="EMBL/GenBank/DDBJ databases">
        <title>Draft genome sequence of Haematococcus lacustris strain NIES-144.</title>
        <authorList>
            <person name="Morimoto D."/>
            <person name="Nakagawa S."/>
            <person name="Yoshida T."/>
            <person name="Sawayama S."/>
        </authorList>
    </citation>
    <scope>NUCLEOTIDE SEQUENCE [LARGE SCALE GENOMIC DNA]</scope>
    <source>
        <strain evidence="1 2">NIES-144</strain>
    </source>
</reference>